<name>A0A4Y2C8G6_ARAVE</name>
<protein>
    <submittedName>
        <fullName evidence="1">Uncharacterized protein</fullName>
    </submittedName>
</protein>
<organism evidence="1 2">
    <name type="scientific">Araneus ventricosus</name>
    <name type="common">Orbweaver spider</name>
    <name type="synonym">Epeira ventricosa</name>
    <dbReference type="NCBI Taxonomy" id="182803"/>
    <lineage>
        <taxon>Eukaryota</taxon>
        <taxon>Metazoa</taxon>
        <taxon>Ecdysozoa</taxon>
        <taxon>Arthropoda</taxon>
        <taxon>Chelicerata</taxon>
        <taxon>Arachnida</taxon>
        <taxon>Araneae</taxon>
        <taxon>Araneomorphae</taxon>
        <taxon>Entelegynae</taxon>
        <taxon>Araneoidea</taxon>
        <taxon>Araneidae</taxon>
        <taxon>Araneus</taxon>
    </lineage>
</organism>
<reference evidence="1 2" key="1">
    <citation type="journal article" date="2019" name="Sci. Rep.">
        <title>Orb-weaving spider Araneus ventricosus genome elucidates the spidroin gene catalogue.</title>
        <authorList>
            <person name="Kono N."/>
            <person name="Nakamura H."/>
            <person name="Ohtoshi R."/>
            <person name="Moran D.A.P."/>
            <person name="Shinohara A."/>
            <person name="Yoshida Y."/>
            <person name="Fujiwara M."/>
            <person name="Mori M."/>
            <person name="Tomita M."/>
            <person name="Arakawa K."/>
        </authorList>
    </citation>
    <scope>NUCLEOTIDE SEQUENCE [LARGE SCALE GENOMIC DNA]</scope>
</reference>
<accession>A0A4Y2C8G6</accession>
<keyword evidence="2" id="KW-1185">Reference proteome</keyword>
<sequence>MPLFKVRYDEGAKKIISCTGFQLAVNWLATDDDWGITQIRLTTTLATPLHSLTVKFIPVNLSIQIPKPNNIYVQFDWTTGRNCLLPENPSDPIDCHFRFRRLQFRVKVCYTQHSSGAELKVASEDLKVECFSPGQYIAVA</sequence>
<evidence type="ECO:0000313" key="1">
    <source>
        <dbReference type="EMBL" id="GBM00643.1"/>
    </source>
</evidence>
<gene>
    <name evidence="1" type="ORF">AVEN_117997_1</name>
</gene>
<dbReference type="AlphaFoldDB" id="A0A4Y2C8G6"/>
<proteinExistence type="predicted"/>
<dbReference type="EMBL" id="BGPR01000159">
    <property type="protein sequence ID" value="GBM00643.1"/>
    <property type="molecule type" value="Genomic_DNA"/>
</dbReference>
<evidence type="ECO:0000313" key="2">
    <source>
        <dbReference type="Proteomes" id="UP000499080"/>
    </source>
</evidence>
<comment type="caution">
    <text evidence="1">The sequence shown here is derived from an EMBL/GenBank/DDBJ whole genome shotgun (WGS) entry which is preliminary data.</text>
</comment>
<dbReference type="Proteomes" id="UP000499080">
    <property type="component" value="Unassembled WGS sequence"/>
</dbReference>